<evidence type="ECO:0000256" key="9">
    <source>
        <dbReference type="ARBA" id="ARBA00023004"/>
    </source>
</evidence>
<evidence type="ECO:0000313" key="13">
    <source>
        <dbReference type="EMBL" id="HHK67572.1"/>
    </source>
</evidence>
<dbReference type="EC" id="3.2.2.27" evidence="3"/>
<keyword evidence="11" id="KW-0234">DNA repair</keyword>
<dbReference type="Gene3D" id="3.40.470.10">
    <property type="entry name" value="Uracil-DNA glycosylase-like domain"/>
    <property type="match status" value="1"/>
</dbReference>
<evidence type="ECO:0000256" key="2">
    <source>
        <dbReference type="ARBA" id="ARBA00006521"/>
    </source>
</evidence>
<accession>A0A7C5QD66</accession>
<evidence type="ECO:0000256" key="7">
    <source>
        <dbReference type="ARBA" id="ARBA00022763"/>
    </source>
</evidence>
<keyword evidence="6" id="KW-0479">Metal-binding</keyword>
<keyword evidence="8" id="KW-0378">Hydrolase</keyword>
<evidence type="ECO:0000256" key="3">
    <source>
        <dbReference type="ARBA" id="ARBA00012030"/>
    </source>
</evidence>
<proteinExistence type="inferred from homology"/>
<evidence type="ECO:0000256" key="10">
    <source>
        <dbReference type="ARBA" id="ARBA00023014"/>
    </source>
</evidence>
<comment type="similarity">
    <text evidence="2">Belongs to the uracil-DNA glycosylase (UDG) superfamily. Type 4 (UDGa) family.</text>
</comment>
<feature type="domain" description="Uracil-DNA glycosylase-like" evidence="12">
    <location>
        <begin position="34"/>
        <end position="180"/>
    </location>
</feature>
<keyword evidence="9" id="KW-0408">Iron</keyword>
<dbReference type="InterPro" id="IPR005273">
    <property type="entry name" value="Ura-DNA_glyco_family4"/>
</dbReference>
<comment type="catalytic activity">
    <reaction evidence="1">
        <text>Hydrolyzes single-stranded DNA or mismatched double-stranded DNA and polynucleotides, releasing free uracil.</text>
        <dbReference type="EC" id="3.2.2.27"/>
    </reaction>
</comment>
<keyword evidence="5" id="KW-0004">4Fe-4S</keyword>
<dbReference type="Pfam" id="PF03167">
    <property type="entry name" value="UDG"/>
    <property type="match status" value="1"/>
</dbReference>
<sequence>MSSSTELDELDKIAEEVRRCTLCPLWRSRTNTVPGEGNHRAEVMLIGEGPGEDEDLQGRPFVGRSGKLLTEALKEAGWSREDVFITNVVKCRPPDNREPTPEERSICSDRYLRKQIEAINPRLIILLGAVAVQTLLGIGSVTAVRGKAFEKHGRKYFCTYHPAAALYNPANKTTFFKDIQRAKELADSLKPFYKQRTLDEG</sequence>
<protein>
    <recommendedName>
        <fullName evidence="4">Type-4 uracil-DNA glycosylase</fullName>
        <ecNumber evidence="3">3.2.2.27</ecNumber>
    </recommendedName>
</protein>
<dbReference type="InterPro" id="IPR005122">
    <property type="entry name" value="Uracil-DNA_glycosylase-like"/>
</dbReference>
<dbReference type="InterPro" id="IPR051536">
    <property type="entry name" value="UDG_Type-4/5"/>
</dbReference>
<organism evidence="13">
    <name type="scientific">Caldiarchaeum subterraneum</name>
    <dbReference type="NCBI Taxonomy" id="311458"/>
    <lineage>
        <taxon>Archaea</taxon>
        <taxon>Nitrososphaerota</taxon>
        <taxon>Candidatus Caldarchaeales</taxon>
        <taxon>Candidatus Caldarchaeaceae</taxon>
        <taxon>Candidatus Caldarchaeum</taxon>
    </lineage>
</organism>
<evidence type="ECO:0000256" key="8">
    <source>
        <dbReference type="ARBA" id="ARBA00022801"/>
    </source>
</evidence>
<dbReference type="GO" id="GO:0006281">
    <property type="term" value="P:DNA repair"/>
    <property type="evidence" value="ECO:0007669"/>
    <property type="project" value="UniProtKB-KW"/>
</dbReference>
<dbReference type="GO" id="GO:0004844">
    <property type="term" value="F:uracil DNA N-glycosylase activity"/>
    <property type="evidence" value="ECO:0007669"/>
    <property type="project" value="UniProtKB-EC"/>
</dbReference>
<dbReference type="PANTHER" id="PTHR33693:SF1">
    <property type="entry name" value="TYPE-4 URACIL-DNA GLYCOSYLASE"/>
    <property type="match status" value="1"/>
</dbReference>
<reference evidence="13" key="1">
    <citation type="journal article" date="2020" name="mSystems">
        <title>Genome- and Community-Level Interaction Insights into Carbon Utilization and Element Cycling Functions of Hydrothermarchaeota in Hydrothermal Sediment.</title>
        <authorList>
            <person name="Zhou Z."/>
            <person name="Liu Y."/>
            <person name="Xu W."/>
            <person name="Pan J."/>
            <person name="Luo Z.H."/>
            <person name="Li M."/>
        </authorList>
    </citation>
    <scope>NUCLEOTIDE SEQUENCE [LARGE SCALE GENOMIC DNA]</scope>
    <source>
        <strain evidence="13">SpSt-1056</strain>
    </source>
</reference>
<dbReference type="SMART" id="SM00987">
    <property type="entry name" value="UreE_C"/>
    <property type="match status" value="1"/>
</dbReference>
<dbReference type="SMART" id="SM00986">
    <property type="entry name" value="UDG"/>
    <property type="match status" value="1"/>
</dbReference>
<gene>
    <name evidence="13" type="ORF">ENM11_00235</name>
</gene>
<evidence type="ECO:0000256" key="1">
    <source>
        <dbReference type="ARBA" id="ARBA00001400"/>
    </source>
</evidence>
<keyword evidence="10" id="KW-0411">Iron-sulfur</keyword>
<evidence type="ECO:0000256" key="5">
    <source>
        <dbReference type="ARBA" id="ARBA00022485"/>
    </source>
</evidence>
<dbReference type="PANTHER" id="PTHR33693">
    <property type="entry name" value="TYPE-5 URACIL-DNA GLYCOSYLASE"/>
    <property type="match status" value="1"/>
</dbReference>
<evidence type="ECO:0000256" key="6">
    <source>
        <dbReference type="ARBA" id="ARBA00022723"/>
    </source>
</evidence>
<comment type="caution">
    <text evidence="13">The sequence shown here is derived from an EMBL/GenBank/DDBJ whole genome shotgun (WGS) entry which is preliminary data.</text>
</comment>
<dbReference type="InterPro" id="IPR036895">
    <property type="entry name" value="Uracil-DNA_glycosylase-like_sf"/>
</dbReference>
<dbReference type="GO" id="GO:0051539">
    <property type="term" value="F:4 iron, 4 sulfur cluster binding"/>
    <property type="evidence" value="ECO:0007669"/>
    <property type="project" value="UniProtKB-KW"/>
</dbReference>
<evidence type="ECO:0000256" key="4">
    <source>
        <dbReference type="ARBA" id="ARBA00019403"/>
    </source>
</evidence>
<evidence type="ECO:0000259" key="12">
    <source>
        <dbReference type="SMART" id="SM00986"/>
    </source>
</evidence>
<name>A0A7C5QD66_CALS0</name>
<dbReference type="EMBL" id="DRWN01000004">
    <property type="protein sequence ID" value="HHK67572.1"/>
    <property type="molecule type" value="Genomic_DNA"/>
</dbReference>
<evidence type="ECO:0000256" key="11">
    <source>
        <dbReference type="ARBA" id="ARBA00023204"/>
    </source>
</evidence>
<dbReference type="CDD" id="cd10030">
    <property type="entry name" value="UDG-F4_TTUDGA_SPO1dp_like"/>
    <property type="match status" value="1"/>
</dbReference>
<dbReference type="NCBIfam" id="TIGR00758">
    <property type="entry name" value="UDG_fam4"/>
    <property type="match status" value="1"/>
</dbReference>
<dbReference type="GO" id="GO:0046872">
    <property type="term" value="F:metal ion binding"/>
    <property type="evidence" value="ECO:0007669"/>
    <property type="project" value="UniProtKB-KW"/>
</dbReference>
<dbReference type="SUPFAM" id="SSF52141">
    <property type="entry name" value="Uracil-DNA glycosylase-like"/>
    <property type="match status" value="1"/>
</dbReference>
<dbReference type="AlphaFoldDB" id="A0A7C5QD66"/>
<keyword evidence="7" id="KW-0227">DNA damage</keyword>